<dbReference type="Pfam" id="PF06124">
    <property type="entry name" value="DUF960"/>
    <property type="match status" value="1"/>
</dbReference>
<dbReference type="InterPro" id="IPR009303">
    <property type="entry name" value="DUF960"/>
</dbReference>
<evidence type="ECO:0008006" key="3">
    <source>
        <dbReference type="Google" id="ProtNLM"/>
    </source>
</evidence>
<evidence type="ECO:0000313" key="1">
    <source>
        <dbReference type="EMBL" id="OJG83325.1"/>
    </source>
</evidence>
<accession>A0A1L8WQM8</accession>
<comment type="caution">
    <text evidence="1">The sequence shown here is derived from an EMBL/GenBank/DDBJ whole genome shotgun (WGS) entry which is preliminary data.</text>
</comment>
<protein>
    <recommendedName>
        <fullName evidence="3">DUF960 domain-containing protein</fullName>
    </recommendedName>
</protein>
<dbReference type="STRING" id="150033.RV14_GL001683"/>
<evidence type="ECO:0000313" key="2">
    <source>
        <dbReference type="Proteomes" id="UP000182152"/>
    </source>
</evidence>
<dbReference type="Proteomes" id="UP000182152">
    <property type="component" value="Unassembled WGS sequence"/>
</dbReference>
<dbReference type="Gene3D" id="3.10.450.150">
    <property type="entry name" value="enterococcus faecalis protein"/>
    <property type="match status" value="1"/>
</dbReference>
<reference evidence="1 2" key="1">
    <citation type="submission" date="2014-12" db="EMBL/GenBank/DDBJ databases">
        <title>Draft genome sequences of 29 type strains of Enterococci.</title>
        <authorList>
            <person name="Zhong Z."/>
            <person name="Sun Z."/>
            <person name="Liu W."/>
            <person name="Zhang W."/>
            <person name="Zhang H."/>
        </authorList>
    </citation>
    <scope>NUCLEOTIDE SEQUENCE [LARGE SCALE GENOMIC DNA]</scope>
    <source>
        <strain evidence="1 2">DSM 15687</strain>
    </source>
</reference>
<dbReference type="EMBL" id="JXLB01000004">
    <property type="protein sequence ID" value="OJG83325.1"/>
    <property type="molecule type" value="Genomic_DNA"/>
</dbReference>
<dbReference type="AlphaFoldDB" id="A0A1L8WQM8"/>
<sequence>MAKEEKEMFQNKGQRYVTKGVMDSLPVEFQALCWNLIDQNVQKQLPLDYLQIFEFSTEKGNQKLVHRQEEPEERKEYLISPKLCLKSVSQKIWVIDSGEYQTMLLPEEY</sequence>
<name>A0A1L8WQM8_9ENTE</name>
<organism evidence="1 2">
    <name type="scientific">Enterococcus ratti</name>
    <dbReference type="NCBI Taxonomy" id="150033"/>
    <lineage>
        <taxon>Bacteria</taxon>
        <taxon>Bacillati</taxon>
        <taxon>Bacillota</taxon>
        <taxon>Bacilli</taxon>
        <taxon>Lactobacillales</taxon>
        <taxon>Enterococcaceae</taxon>
        <taxon>Enterococcus</taxon>
    </lineage>
</organism>
<proteinExistence type="predicted"/>
<gene>
    <name evidence="1" type="ORF">RV14_GL001683</name>
</gene>
<keyword evidence="2" id="KW-1185">Reference proteome</keyword>